<dbReference type="PROSITE" id="PS00889">
    <property type="entry name" value="CNMP_BINDING_2"/>
    <property type="match status" value="1"/>
</dbReference>
<feature type="transmembrane region" description="Helical" evidence="10">
    <location>
        <begin position="189"/>
        <end position="210"/>
    </location>
</feature>
<dbReference type="GO" id="GO:0044877">
    <property type="term" value="F:protein-containing complex binding"/>
    <property type="evidence" value="ECO:0007669"/>
    <property type="project" value="TreeGrafter"/>
</dbReference>
<dbReference type="OrthoDB" id="421226at2759"/>
<feature type="transmembrane region" description="Helical" evidence="10">
    <location>
        <begin position="863"/>
        <end position="884"/>
    </location>
</feature>
<dbReference type="GO" id="GO:0005221">
    <property type="term" value="F:intracellularly cyclic nucleotide-activated monoatomic cation channel activity"/>
    <property type="evidence" value="ECO:0007669"/>
    <property type="project" value="InterPro"/>
</dbReference>
<dbReference type="Pfam" id="PF00027">
    <property type="entry name" value="cNMP_binding"/>
    <property type="match status" value="2"/>
</dbReference>
<dbReference type="PANTHER" id="PTHR45638">
    <property type="entry name" value="CYCLIC NUCLEOTIDE-GATED CATION CHANNEL SUBUNIT A"/>
    <property type="match status" value="1"/>
</dbReference>
<dbReference type="SUPFAM" id="SSF51206">
    <property type="entry name" value="cAMP-binding domain-like"/>
    <property type="match status" value="4"/>
</dbReference>
<keyword evidence="13" id="KW-1185">Reference proteome</keyword>
<evidence type="ECO:0000256" key="4">
    <source>
        <dbReference type="ARBA" id="ARBA00022989"/>
    </source>
</evidence>
<evidence type="ECO:0000256" key="7">
    <source>
        <dbReference type="ARBA" id="ARBA00023286"/>
    </source>
</evidence>
<dbReference type="SUPFAM" id="SSF81324">
    <property type="entry name" value="Voltage-gated potassium channels"/>
    <property type="match status" value="4"/>
</dbReference>
<evidence type="ECO:0000256" key="10">
    <source>
        <dbReference type="SAM" id="Phobius"/>
    </source>
</evidence>
<comment type="caution">
    <text evidence="12">The sequence shown here is derived from an EMBL/GenBank/DDBJ whole genome shotgun (WGS) entry which is preliminary data.</text>
</comment>
<dbReference type="InterPro" id="IPR050866">
    <property type="entry name" value="CNG_cation_channel"/>
</dbReference>
<feature type="region of interest" description="Disordered" evidence="9">
    <location>
        <begin position="1759"/>
        <end position="1790"/>
    </location>
</feature>
<feature type="transmembrane region" description="Helical" evidence="10">
    <location>
        <begin position="2012"/>
        <end position="2034"/>
    </location>
</feature>
<dbReference type="InterPro" id="IPR005821">
    <property type="entry name" value="Ion_trans_dom"/>
</dbReference>
<reference evidence="12" key="1">
    <citation type="submission" date="2019-03" db="EMBL/GenBank/DDBJ databases">
        <title>Long read genome sequence of the mycoparasitic Pythium oligandrum ATCC 38472 isolated from sugarbeet rhizosphere.</title>
        <authorList>
            <person name="Gaulin E."/>
        </authorList>
    </citation>
    <scope>NUCLEOTIDE SEQUENCE</scope>
    <source>
        <strain evidence="12">ATCC 38472_TT</strain>
    </source>
</reference>
<dbReference type="PROSITE" id="PS50042">
    <property type="entry name" value="CNMP_BINDING_3"/>
    <property type="match status" value="4"/>
</dbReference>
<dbReference type="InterPro" id="IPR000595">
    <property type="entry name" value="cNMP-bd_dom"/>
</dbReference>
<feature type="region of interest" description="Disordered" evidence="9">
    <location>
        <begin position="489"/>
        <end position="526"/>
    </location>
</feature>
<dbReference type="PANTHER" id="PTHR45638:SF11">
    <property type="entry name" value="CYCLIC NUCLEOTIDE-GATED CATION CHANNEL SUBUNIT A"/>
    <property type="match status" value="1"/>
</dbReference>
<keyword evidence="8" id="KW-0407">Ion channel</keyword>
<keyword evidence="7" id="KW-1071">Ligand-gated ion channel</keyword>
<feature type="domain" description="Cyclic nucleotide-binding" evidence="11">
    <location>
        <begin position="362"/>
        <end position="460"/>
    </location>
</feature>
<keyword evidence="3 10" id="KW-0812">Transmembrane</keyword>
<dbReference type="InterPro" id="IPR018490">
    <property type="entry name" value="cNMP-bd_dom_sf"/>
</dbReference>
<keyword evidence="6 10" id="KW-0472">Membrane</keyword>
<keyword evidence="4 10" id="KW-1133">Transmembrane helix</keyword>
<evidence type="ECO:0000259" key="11">
    <source>
        <dbReference type="PROSITE" id="PS50042"/>
    </source>
</evidence>
<evidence type="ECO:0000256" key="8">
    <source>
        <dbReference type="ARBA" id="ARBA00023303"/>
    </source>
</evidence>
<feature type="compositionally biased region" description="Polar residues" evidence="9">
    <location>
        <begin position="1707"/>
        <end position="1723"/>
    </location>
</feature>
<accession>A0A8K1CJA3</accession>
<feature type="transmembrane region" description="Helical" evidence="10">
    <location>
        <begin position="714"/>
        <end position="733"/>
    </location>
</feature>
<dbReference type="CDD" id="cd00038">
    <property type="entry name" value="CAP_ED"/>
    <property type="match status" value="4"/>
</dbReference>
<feature type="transmembrane region" description="Helical" evidence="10">
    <location>
        <begin position="259"/>
        <end position="283"/>
    </location>
</feature>
<name>A0A8K1CJA3_PYTOL</name>
<feature type="transmembrane region" description="Helical" evidence="10">
    <location>
        <begin position="51"/>
        <end position="71"/>
    </location>
</feature>
<dbReference type="SMART" id="SM00100">
    <property type="entry name" value="cNMP"/>
    <property type="match status" value="4"/>
</dbReference>
<dbReference type="Pfam" id="PF00520">
    <property type="entry name" value="Ion_trans"/>
    <property type="match status" value="3"/>
</dbReference>
<sequence length="2369" mass="265750">MRRTSSLRALTSTGPTQEARYVGHGSVDWIQFDPRNAFDPHSRFLNAWHQLLLLALVYEAVVLPFTVAFTRTETSPLYQRAEFQVLYALESLFVVDVYVKLHTGFYENGNIHRDASKARIKYLLSPAFLADAVALVPFGLLGVELPIPTASRAWLECHKLVRLWRVPSYYATLEDLYAKYFVTHKMIKVLASTAFLAHVLTCARFSFGYAGESDTWLASPLTNSANSSSTQYLQAITWTFGLLTGVLEGARPRTTDEFVFTLAVMLAGLVLATYLCAVFFVLAKSEQSQAAAIADARIEQLKHLLSYHHVPEHLQLQAVEYIQRYYTDAESNDRQVLKMLCPSIAKDIQVELLRDTVATIPLFKSCHPQFIVAITSLLEMISLPADFVLFAAGDPGDCMYVVNSGVLHIIVNDIKMRELRSGSFFGEVSVFAKRPRSATVVTTSYCTLYKLSRFHVERVLEGYPQYAEVIARAVESIVKQQQAANHEAQVAAAARAAPKPPPAASNGGEETSESSAPTPSPAPATTGLEDFALTTLYRVSHEANPAAQENYIQRRRQTLKRTSPGKKKRPVLGRSKSAQNVSIARREELSMLSRRSMNEHTTTGEQSGETVAAEAMPRTTTFVPSPPRVKRSQTFIFGRKVPPLTLQTPAWLARTASSQQANSPRRSEARTAHGTLIYDNASGAFLPLISPERPPLWTKLLLPECIRRGSRFRLVWLVVLQVVLLYHLVLLPLQLGFPLLRNATWYVQTLNALLDIVLVVDLYVNLHLEPPVAKKPTPRHTARAYVLSPACLADVLAVFPYWIFAPHFMPSAVLRLPRYLRVWRVFDHTTEWHSTRPTIVVTETATAPQRRQASAFRTRIQRFIVLLGLLALALHLLACVYFGLTELDGFGSDLLDMDSARSAAPYLVARQYFWSVYVAATLLTTLGRPPEPQTPRQFVFTLVCMLLGLLWTTTLIILVQKRFTTASQEQKEFLTTRARIQAFLHSQNAPLPILTRVNAFLDFWWSAHRGAIVGELLNELPETIKRQIVQEMCKPAIQTLSLLADVRPVLDDLERVFVDNVQFILYGQGETIYREGDYASGLFFLLEGDVCMIAHGGEPRIVPRGSFFGTAALHLTETSVSYAERMTAISGCILVYVAREHLHAMHKTFPTLSMALKALEKRIRNTKSAARAHALGSARRSSTGTHSFTGLDPGKLKQQKKTLLARIFHVDTDAQVVFDPDAPSSSAWELWILVLVTVQSFKVIYEVCFGITSRAWIIQSELLTAVLELFFAMDVIFQSRLGVYEYGNKILDVPQLRQRYFHSQRFVLDVVALVPLFIINWGLGLRGRVELLNVHKLVRLLKATRALSAWETQYLNRTLELRVVKLVYWTLLLSHTLGCVWFSFGFSPSGSSWLASEQVLGSSSRKHQYLASLYWSFGLMSASTAGERPETALQSAFTVLTLISGLLLTAYAIGNLTDVVELMGADTREFNRRLSALRHLLTHFKLPATLEDKLKTYSFFQRFHSITQEHVLERCLPPSLLTDIRLVHLQPMMVQVAFLAGMEASVTRMLVAQFVQVLIVKDEFVCRYGEEGTDMFFVFTGVLDVMVPASSLHRLSSDVPATSGLMAAVINKSAGGGFASPPQMTMKKVNELRSGSYFGEIALFGNRVRSAHTLARTSCVLYRLSRRALELVFERYPDWKKNVLKIVSIQQEQQHLRTLYLAEQQHDASNAKQDSQPSTSATVTPVLIGRRRSAKPDDTIPSASQFRQSARRLVRRISNHKTPTGPSQAAQAKMEPPPEPAAPPTSTTRSTTASTLWIDTLLECTHVQSPTHVRWLQTMVVATTFMAISVPYRIAFHPLDDLSALALTVHVLEHTCELLFAWDIWMNWNLKESLASLELYEQRHRTAYTKTRLRWDALAAIPIDHFLSDFYVSPWLRINRCLKVLNLASYLEESQRRSVRYALTRLLSHWLLFSIAIYWCACAAHSLKTSHTSNASASVVLHSIFFAATMFFKKGPTLSPLAAPSPQLSFTLLVAFLGLLIMALLIAEMANLYVSFISHEVDFRKHHLAVELYLERWRVSGTLRQRARAFLSSLWSSHRGVNYQAILDDIPLAIRCEVVQHIAQMPLQRFLATHFRAFCGEEEKELTALVSALAPQLKYEGYPRDENVLIEGSIMKEMYFVVSGRLVALKSGNAVAGSTPTTPPVVMDHATRRASLVRFQGGDYFGEKGLLGYSVSESTVKTVRACDLLSLSSEALLHALLGRPLFQTALSLAAECYREMAVNPVHTGAGNDEAWGALLLLVIARRQRHWDQLYEAGHQSHAMRKTLAPLRTLARPEDCLRVFENLLRLIVPHGSLQWNRRSSSFNSVSSHMFQDTLPVMHATTLAPLL</sequence>
<evidence type="ECO:0000256" key="3">
    <source>
        <dbReference type="ARBA" id="ARBA00022692"/>
    </source>
</evidence>
<evidence type="ECO:0000256" key="2">
    <source>
        <dbReference type="ARBA" id="ARBA00022448"/>
    </source>
</evidence>
<evidence type="ECO:0000256" key="5">
    <source>
        <dbReference type="ARBA" id="ARBA00023065"/>
    </source>
</evidence>
<evidence type="ECO:0000313" key="12">
    <source>
        <dbReference type="EMBL" id="TMW64084.1"/>
    </source>
</evidence>
<dbReference type="InterPro" id="IPR018488">
    <property type="entry name" value="cNMP-bd_CS"/>
</dbReference>
<feature type="transmembrane region" description="Helical" evidence="10">
    <location>
        <begin position="1946"/>
        <end position="1967"/>
    </location>
</feature>
<keyword evidence="5" id="KW-0406">Ion transport</keyword>
<protein>
    <recommendedName>
        <fullName evidence="11">Cyclic nucleotide-binding domain-containing protein</fullName>
    </recommendedName>
</protein>
<feature type="transmembrane region" description="Helical" evidence="10">
    <location>
        <begin position="784"/>
        <end position="805"/>
    </location>
</feature>
<evidence type="ECO:0000256" key="1">
    <source>
        <dbReference type="ARBA" id="ARBA00004141"/>
    </source>
</evidence>
<feature type="compositionally biased region" description="Basic residues" evidence="9">
    <location>
        <begin position="553"/>
        <end position="571"/>
    </location>
</feature>
<dbReference type="InterPro" id="IPR014710">
    <property type="entry name" value="RmlC-like_jellyroll"/>
</dbReference>
<gene>
    <name evidence="12" type="ORF">Poli38472_014201</name>
</gene>
<feature type="region of interest" description="Disordered" evidence="9">
    <location>
        <begin position="546"/>
        <end position="581"/>
    </location>
</feature>
<organism evidence="12 13">
    <name type="scientific">Pythium oligandrum</name>
    <name type="common">Mycoparasitic fungus</name>
    <dbReference type="NCBI Taxonomy" id="41045"/>
    <lineage>
        <taxon>Eukaryota</taxon>
        <taxon>Sar</taxon>
        <taxon>Stramenopiles</taxon>
        <taxon>Oomycota</taxon>
        <taxon>Peronosporomycetes</taxon>
        <taxon>Pythiales</taxon>
        <taxon>Pythiaceae</taxon>
        <taxon>Pythium</taxon>
    </lineage>
</organism>
<comment type="subcellular location">
    <subcellularLocation>
        <location evidence="1">Membrane</location>
        <topology evidence="1">Multi-pass membrane protein</topology>
    </subcellularLocation>
</comment>
<feature type="compositionally biased region" description="Low complexity" evidence="9">
    <location>
        <begin position="507"/>
        <end position="526"/>
    </location>
</feature>
<feature type="transmembrane region" description="Helical" evidence="10">
    <location>
        <begin position="1306"/>
        <end position="1323"/>
    </location>
</feature>
<dbReference type="Proteomes" id="UP000794436">
    <property type="component" value="Unassembled WGS sequence"/>
</dbReference>
<dbReference type="Gene3D" id="1.10.287.630">
    <property type="entry name" value="Helix hairpin bin"/>
    <property type="match status" value="2"/>
</dbReference>
<feature type="domain" description="Cyclic nucleotide-binding" evidence="11">
    <location>
        <begin position="1057"/>
        <end position="1145"/>
    </location>
</feature>
<evidence type="ECO:0000256" key="6">
    <source>
        <dbReference type="ARBA" id="ARBA00023136"/>
    </source>
</evidence>
<feature type="transmembrane region" description="Helical" evidence="10">
    <location>
        <begin position="1973"/>
        <end position="1992"/>
    </location>
</feature>
<dbReference type="Gene3D" id="1.10.287.70">
    <property type="match status" value="4"/>
</dbReference>
<proteinExistence type="predicted"/>
<feature type="compositionally biased region" description="Polar residues" evidence="9">
    <location>
        <begin position="1760"/>
        <end position="1770"/>
    </location>
</feature>
<feature type="region of interest" description="Disordered" evidence="9">
    <location>
        <begin position="1707"/>
        <end position="1747"/>
    </location>
</feature>
<evidence type="ECO:0000256" key="9">
    <source>
        <dbReference type="SAM" id="MobiDB-lite"/>
    </source>
</evidence>
<keyword evidence="2" id="KW-0813">Transport</keyword>
<evidence type="ECO:0000313" key="13">
    <source>
        <dbReference type="Proteomes" id="UP000794436"/>
    </source>
</evidence>
<dbReference type="GO" id="GO:0016020">
    <property type="term" value="C:membrane"/>
    <property type="evidence" value="ECO:0007669"/>
    <property type="project" value="UniProtKB-SubCell"/>
</dbReference>
<dbReference type="Gene3D" id="2.60.120.10">
    <property type="entry name" value="Jelly Rolls"/>
    <property type="match status" value="4"/>
</dbReference>
<feature type="domain" description="Cyclic nucleotide-binding" evidence="11">
    <location>
        <begin position="1538"/>
        <end position="1673"/>
    </location>
</feature>
<feature type="transmembrane region" description="Helical" evidence="10">
    <location>
        <begin position="938"/>
        <end position="959"/>
    </location>
</feature>
<feature type="domain" description="Cyclic nucleotide-binding" evidence="11">
    <location>
        <begin position="2117"/>
        <end position="2240"/>
    </location>
</feature>
<dbReference type="EMBL" id="SPLM01000041">
    <property type="protein sequence ID" value="TMW64084.1"/>
    <property type="molecule type" value="Genomic_DNA"/>
</dbReference>